<accession>A0A1G8QU64</accession>
<sequence length="118" mass="12868">MFSFVLAVKQALCLTCGIERRAAREDGVADQAAVGNGGLPMLHGGATNGAGSHSPKFRDKIAGVELFNEFLSQNPLRKKSAICDRYLRCFLHLLWIQHYDGQVLFRWTGFVTNGGAGV</sequence>
<reference evidence="2" key="1">
    <citation type="submission" date="2016-10" db="EMBL/GenBank/DDBJ databases">
        <authorList>
            <person name="Varghese N."/>
            <person name="Submissions S."/>
        </authorList>
    </citation>
    <scope>NUCLEOTIDE SEQUENCE [LARGE SCALE GENOMIC DNA]</scope>
    <source>
        <strain evidence="2">CGMCC 1.11022</strain>
    </source>
</reference>
<dbReference type="Proteomes" id="UP000198894">
    <property type="component" value="Unassembled WGS sequence"/>
</dbReference>
<organism evidence="1 2">
    <name type="scientific">Mesorhizobium muleiense</name>
    <dbReference type="NCBI Taxonomy" id="1004279"/>
    <lineage>
        <taxon>Bacteria</taxon>
        <taxon>Pseudomonadati</taxon>
        <taxon>Pseudomonadota</taxon>
        <taxon>Alphaproteobacteria</taxon>
        <taxon>Hyphomicrobiales</taxon>
        <taxon>Phyllobacteriaceae</taxon>
        <taxon>Mesorhizobium</taxon>
    </lineage>
</organism>
<evidence type="ECO:0000313" key="1">
    <source>
        <dbReference type="EMBL" id="SDJ08262.1"/>
    </source>
</evidence>
<keyword evidence="2" id="KW-1185">Reference proteome</keyword>
<dbReference type="EMBL" id="FNEE01000004">
    <property type="protein sequence ID" value="SDJ08262.1"/>
    <property type="molecule type" value="Genomic_DNA"/>
</dbReference>
<gene>
    <name evidence="1" type="ORF">SAMN05428953_104163</name>
</gene>
<name>A0A1G8QU64_9HYPH</name>
<protein>
    <submittedName>
        <fullName evidence="1">Uncharacterized protein</fullName>
    </submittedName>
</protein>
<dbReference type="AlphaFoldDB" id="A0A1G8QU64"/>
<proteinExistence type="predicted"/>
<evidence type="ECO:0000313" key="2">
    <source>
        <dbReference type="Proteomes" id="UP000198894"/>
    </source>
</evidence>